<dbReference type="InterPro" id="IPR001173">
    <property type="entry name" value="Glyco_trans_2-like"/>
</dbReference>
<dbReference type="Gene3D" id="3.90.550.10">
    <property type="entry name" value="Spore Coat Polysaccharide Biosynthesis Protein SpsA, Chain A"/>
    <property type="match status" value="1"/>
</dbReference>
<keyword evidence="1" id="KW-1133">Transmembrane helix</keyword>
<keyword evidence="1" id="KW-0472">Membrane</keyword>
<feature type="transmembrane region" description="Helical" evidence="1">
    <location>
        <begin position="392"/>
        <end position="411"/>
    </location>
</feature>
<feature type="transmembrane region" description="Helical" evidence="1">
    <location>
        <begin position="431"/>
        <end position="448"/>
    </location>
</feature>
<proteinExistence type="predicted"/>
<reference evidence="3 4" key="1">
    <citation type="submission" date="2018-08" db="EMBL/GenBank/DDBJ databases">
        <title>Lysobacter sp. zong2l5, whole genome shotgun sequence.</title>
        <authorList>
            <person name="Zhang X."/>
            <person name="Feng G."/>
            <person name="Zhu H."/>
        </authorList>
    </citation>
    <scope>NUCLEOTIDE SEQUENCE [LARGE SCALE GENOMIC DNA]</scope>
    <source>
        <strain evidence="4">zong2l5</strain>
    </source>
</reference>
<evidence type="ECO:0000313" key="4">
    <source>
        <dbReference type="Proteomes" id="UP000264492"/>
    </source>
</evidence>
<dbReference type="Proteomes" id="UP000264492">
    <property type="component" value="Unassembled WGS sequence"/>
</dbReference>
<comment type="caution">
    <text evidence="3">The sequence shown here is derived from an EMBL/GenBank/DDBJ whole genome shotgun (WGS) entry which is preliminary data.</text>
</comment>
<sequence length="458" mass="51807">MPALPWFALSPNGLLSAVGLWRGAEETVPTPVEDWRQAVVDVVIPARRQQRDIAHCLAALLAQTLQPRAVVLVDDGGTERDATAAIAREFAAANGLSLRVIERMWSIGRAPTIKRQARESDADVEFVLDGDVLLHSADYIERCVRELYEGVGIASVCGMLQPMRGEHRRALERSPAFQRWLHGETYRDPRARRGWGRRALQWLGDVYRETSCLLQQRFINRGQMALFGGVATPRGNAIAYRRRYVKDLFDRYEPVHGDQFDGAEDLYIALALAHEGYRNVQLGQVLAHAEQPALDRLPRQSWRQAQAFLSGCREFNALLLTPFKGWRRWLRRRTRVPVEQRRVREAYRQPFGERMTHEYGRPIGWALFLTVAERLAFPLLLLLLLLRGQWGWLGAIVAMEVVATAAVLAAVAEERRAATVGKGLLCAPVRYAMLMVQLAAAVAFLFAPRWRCGADRSR</sequence>
<feature type="transmembrane region" description="Helical" evidence="1">
    <location>
        <begin position="363"/>
        <end position="385"/>
    </location>
</feature>
<evidence type="ECO:0000256" key="1">
    <source>
        <dbReference type="SAM" id="Phobius"/>
    </source>
</evidence>
<dbReference type="OrthoDB" id="396512at2"/>
<dbReference type="InterPro" id="IPR029044">
    <property type="entry name" value="Nucleotide-diphossugar_trans"/>
</dbReference>
<name>A0A371JYM5_9GAMM</name>
<gene>
    <name evidence="3" type="ORF">DX914_17545</name>
</gene>
<dbReference type="GO" id="GO:0016740">
    <property type="term" value="F:transferase activity"/>
    <property type="evidence" value="ECO:0007669"/>
    <property type="project" value="UniProtKB-KW"/>
</dbReference>
<dbReference type="SUPFAM" id="SSF53448">
    <property type="entry name" value="Nucleotide-diphospho-sugar transferases"/>
    <property type="match status" value="1"/>
</dbReference>
<dbReference type="EMBL" id="QTSU01000003">
    <property type="protein sequence ID" value="RDZ26773.1"/>
    <property type="molecule type" value="Genomic_DNA"/>
</dbReference>
<feature type="domain" description="Glycosyltransferase 2-like" evidence="2">
    <location>
        <begin position="42"/>
        <end position="179"/>
    </location>
</feature>
<dbReference type="RefSeq" id="WP_115861130.1">
    <property type="nucleotide sequence ID" value="NZ_QTSU01000003.1"/>
</dbReference>
<keyword evidence="3" id="KW-0808">Transferase</keyword>
<keyword evidence="4" id="KW-1185">Reference proteome</keyword>
<protein>
    <submittedName>
        <fullName evidence="3">Glycosyltransferase</fullName>
    </submittedName>
</protein>
<keyword evidence="1" id="KW-0812">Transmembrane</keyword>
<organism evidence="3 4">
    <name type="scientific">Lysobacter silvisoli</name>
    <dbReference type="NCBI Taxonomy" id="2293254"/>
    <lineage>
        <taxon>Bacteria</taxon>
        <taxon>Pseudomonadati</taxon>
        <taxon>Pseudomonadota</taxon>
        <taxon>Gammaproteobacteria</taxon>
        <taxon>Lysobacterales</taxon>
        <taxon>Lysobacteraceae</taxon>
        <taxon>Lysobacter</taxon>
    </lineage>
</organism>
<evidence type="ECO:0000313" key="3">
    <source>
        <dbReference type="EMBL" id="RDZ26773.1"/>
    </source>
</evidence>
<dbReference type="Pfam" id="PF00535">
    <property type="entry name" value="Glycos_transf_2"/>
    <property type="match status" value="1"/>
</dbReference>
<evidence type="ECO:0000259" key="2">
    <source>
        <dbReference type="Pfam" id="PF00535"/>
    </source>
</evidence>
<accession>A0A371JYM5</accession>
<dbReference type="AlphaFoldDB" id="A0A371JYM5"/>